<dbReference type="NCBIfam" id="NF040521">
    <property type="entry name" value="C45_proenzyme"/>
    <property type="match status" value="1"/>
</dbReference>
<evidence type="ECO:0000313" key="2">
    <source>
        <dbReference type="EMBL" id="GGF50389.1"/>
    </source>
</evidence>
<dbReference type="InterPro" id="IPR047801">
    <property type="entry name" value="Peptidase_C45"/>
</dbReference>
<dbReference type="Gene3D" id="3.60.60.10">
    <property type="entry name" value="Penicillin V Acylase, Chain A"/>
    <property type="match status" value="1"/>
</dbReference>
<name>A0A8J2Z151_9PROT</name>
<comment type="caution">
    <text evidence="2">The sequence shown here is derived from an EMBL/GenBank/DDBJ whole genome shotgun (WGS) entry which is preliminary data.</text>
</comment>
<reference evidence="2" key="1">
    <citation type="journal article" date="2014" name="Int. J. Syst. Evol. Microbiol.">
        <title>Complete genome sequence of Corynebacterium casei LMG S-19264T (=DSM 44701T), isolated from a smear-ripened cheese.</title>
        <authorList>
            <consortium name="US DOE Joint Genome Institute (JGI-PGF)"/>
            <person name="Walter F."/>
            <person name="Albersmeier A."/>
            <person name="Kalinowski J."/>
            <person name="Ruckert C."/>
        </authorList>
    </citation>
    <scope>NUCLEOTIDE SEQUENCE</scope>
    <source>
        <strain evidence="2">CGMCC 1.15725</strain>
    </source>
</reference>
<organism evidence="2 3">
    <name type="scientific">Aliidongia dinghuensis</name>
    <dbReference type="NCBI Taxonomy" id="1867774"/>
    <lineage>
        <taxon>Bacteria</taxon>
        <taxon>Pseudomonadati</taxon>
        <taxon>Pseudomonadota</taxon>
        <taxon>Alphaproteobacteria</taxon>
        <taxon>Rhodospirillales</taxon>
        <taxon>Dongiaceae</taxon>
        <taxon>Aliidongia</taxon>
    </lineage>
</organism>
<reference evidence="2" key="2">
    <citation type="submission" date="2020-09" db="EMBL/GenBank/DDBJ databases">
        <authorList>
            <person name="Sun Q."/>
            <person name="Zhou Y."/>
        </authorList>
    </citation>
    <scope>NUCLEOTIDE SEQUENCE</scope>
    <source>
        <strain evidence="2">CGMCC 1.15725</strain>
    </source>
</reference>
<dbReference type="Pfam" id="PF03417">
    <property type="entry name" value="AAT"/>
    <property type="match status" value="1"/>
</dbReference>
<dbReference type="PANTHER" id="PTHR34180:SF1">
    <property type="entry name" value="BETA-ALANYL-DOPAMINE_CARCININE HYDROLASE"/>
    <property type="match status" value="1"/>
</dbReference>
<evidence type="ECO:0000259" key="1">
    <source>
        <dbReference type="Pfam" id="PF03417"/>
    </source>
</evidence>
<protein>
    <submittedName>
        <fullName evidence="2">Peptidase C45</fullName>
    </submittedName>
</protein>
<dbReference type="AlphaFoldDB" id="A0A8J2Z151"/>
<dbReference type="Proteomes" id="UP000646365">
    <property type="component" value="Unassembled WGS sequence"/>
</dbReference>
<dbReference type="InterPro" id="IPR005079">
    <property type="entry name" value="Peptidase_C45_hydrolase"/>
</dbReference>
<proteinExistence type="predicted"/>
<dbReference type="RefSeq" id="WP_189052469.1">
    <property type="nucleotide sequence ID" value="NZ_BMJQ01000033.1"/>
</dbReference>
<sequence length="348" mass="37507">MSTEVSRGLASLEIEGNSFEIGAALGRHGAEIVSRYLVRTHAWAFVTSFRDSDLVRSAKALAEARFPRYLEELKGLAAGLGLAFDDVFAWNCRGDIWAMSPDGCTTVQIPGAEPVVAHNEDGDPGLRSGCVLATVRPESGRVFTAFVYPASLPGHTFAVNDAGLVMTVNNIRSRATGEGLPRMILTRALIDCGTLDQALGLVRQQPRAGAFHLTLAQAGEAEIVSVEFTHANVSARPVRRLSSHANHLVHDGMRVERQIVTASSRSRQERGDEMIAAAGGAIDPLTILRDTARAALPIHRMQPDDPDNENTLATAIFKIGADKVECAIYDAADSQPRFRFTQPRTSPA</sequence>
<feature type="domain" description="Peptidase C45 hydrolase" evidence="1">
    <location>
        <begin position="114"/>
        <end position="325"/>
    </location>
</feature>
<gene>
    <name evidence="2" type="ORF">GCM10011611_66030</name>
</gene>
<accession>A0A8J2Z151</accession>
<dbReference type="InterPro" id="IPR047794">
    <property type="entry name" value="C45_proenzyme-like"/>
</dbReference>
<dbReference type="PANTHER" id="PTHR34180">
    <property type="entry name" value="PEPTIDASE C45"/>
    <property type="match status" value="1"/>
</dbReference>
<dbReference type="EMBL" id="BMJQ01000033">
    <property type="protein sequence ID" value="GGF50389.1"/>
    <property type="molecule type" value="Genomic_DNA"/>
</dbReference>
<keyword evidence="3" id="KW-1185">Reference proteome</keyword>
<evidence type="ECO:0000313" key="3">
    <source>
        <dbReference type="Proteomes" id="UP000646365"/>
    </source>
</evidence>